<evidence type="ECO:0000313" key="2">
    <source>
        <dbReference type="EMBL" id="GAB1220478.1"/>
    </source>
</evidence>
<dbReference type="Proteomes" id="UP001628156">
    <property type="component" value="Unassembled WGS sequence"/>
</dbReference>
<accession>A0ABQ0DCA1</accession>
<feature type="compositionally biased region" description="Polar residues" evidence="1">
    <location>
        <begin position="138"/>
        <end position="185"/>
    </location>
</feature>
<comment type="caution">
    <text evidence="2">The sequence shown here is derived from an EMBL/GenBank/DDBJ whole genome shotgun (WGS) entry which is preliminary data.</text>
</comment>
<feature type="compositionally biased region" description="Basic and acidic residues" evidence="1">
    <location>
        <begin position="357"/>
        <end position="368"/>
    </location>
</feature>
<evidence type="ECO:0000313" key="3">
    <source>
        <dbReference type="Proteomes" id="UP001628156"/>
    </source>
</evidence>
<feature type="compositionally biased region" description="Polar residues" evidence="1">
    <location>
        <begin position="202"/>
        <end position="214"/>
    </location>
</feature>
<feature type="compositionally biased region" description="Basic and acidic residues" evidence="1">
    <location>
        <begin position="238"/>
        <end position="269"/>
    </location>
</feature>
<protein>
    <submittedName>
        <fullName evidence="2">Uncharacterized protein</fullName>
    </submittedName>
</protein>
<gene>
    <name evidence="2" type="ORF">ENUP19_0054G0051</name>
</gene>
<sequence length="415" mass="46756">MQQNQQFLFNLQSYPAVEDYINTVLTSKEDDFYDKIFNQIDELKLKLEIQRQSIDKLRMNTAALQSEMNRIPSSFSSQQFTQSQELSSNPHLNQNSPTKQVKALSTTQPNTPHSNTEYQTVEETTSTQQKRVRRAHSIDTTTLFEPQHQTTPLTSQKTVSSPSTNGNHSTSSQESFSLQNNEEQLSSSHSQFSSSMAPPIITSPTPKTESTSIPDNHPLLSPRSKAKSNQTVFTAVTDKSEQKTKDKKETKSITDSSDIKTGNDIEKPETFTVFFGKKQQNQVSKSKEEDINKKQQMLKTNPLIKLQKESQSQNTTKQSQSQNTTKQSQSQLSQPITSQEESQTLKKEQKKKVKVVNKNDIDSYKKIDNLPTILPETAAQGPLPTTFNLPLTGKKKSRLRQDVSSKSGDDDDSKT</sequence>
<reference evidence="2 3" key="1">
    <citation type="journal article" date="2019" name="PLoS Negl. Trop. Dis.">
        <title>Whole genome sequencing of Entamoeba nuttalli reveals mammalian host-related molecular signatures and a novel octapeptide-repeat surface protein.</title>
        <authorList>
            <person name="Tanaka M."/>
            <person name="Makiuchi T."/>
            <person name="Komiyama T."/>
            <person name="Shiina T."/>
            <person name="Osaki K."/>
            <person name="Tachibana H."/>
        </authorList>
    </citation>
    <scope>NUCLEOTIDE SEQUENCE [LARGE SCALE GENOMIC DNA]</scope>
    <source>
        <strain evidence="2 3">P19-061405</strain>
    </source>
</reference>
<keyword evidence="3" id="KW-1185">Reference proteome</keyword>
<feature type="region of interest" description="Disordered" evidence="1">
    <location>
        <begin position="73"/>
        <end position="415"/>
    </location>
</feature>
<feature type="compositionally biased region" description="Polar residues" evidence="1">
    <location>
        <begin position="89"/>
        <end position="129"/>
    </location>
</feature>
<proteinExistence type="predicted"/>
<feature type="compositionally biased region" description="Low complexity" evidence="1">
    <location>
        <begin position="73"/>
        <end position="88"/>
    </location>
</feature>
<evidence type="ECO:0000256" key="1">
    <source>
        <dbReference type="SAM" id="MobiDB-lite"/>
    </source>
</evidence>
<feature type="compositionally biased region" description="Low complexity" evidence="1">
    <location>
        <begin position="310"/>
        <end position="342"/>
    </location>
</feature>
<organism evidence="2 3">
    <name type="scientific">Entamoeba nuttalli</name>
    <dbReference type="NCBI Taxonomy" id="412467"/>
    <lineage>
        <taxon>Eukaryota</taxon>
        <taxon>Amoebozoa</taxon>
        <taxon>Evosea</taxon>
        <taxon>Archamoebae</taxon>
        <taxon>Mastigamoebida</taxon>
        <taxon>Entamoebidae</taxon>
        <taxon>Entamoeba</taxon>
    </lineage>
</organism>
<name>A0ABQ0DCA1_9EUKA</name>
<feature type="compositionally biased region" description="Low complexity" evidence="1">
    <location>
        <begin position="186"/>
        <end position="195"/>
    </location>
</feature>
<dbReference type="EMBL" id="BAAFRS010000054">
    <property type="protein sequence ID" value="GAB1220478.1"/>
    <property type="molecule type" value="Genomic_DNA"/>
</dbReference>